<protein>
    <recommendedName>
        <fullName evidence="5">ditrans,polycis-polyprenyl diphosphate synthase [(2E,6E)-farnesyldiphosphate specific]</fullName>
        <ecNumber evidence="5">2.5.1.87</ecNumber>
    </recommendedName>
</protein>
<accession>A0AAN8KTT6</accession>
<keyword evidence="7" id="KW-0812">Transmembrane</keyword>
<gene>
    <name evidence="13" type="ORF">J4Q44_G00344110</name>
</gene>
<comment type="catalytic activity">
    <reaction evidence="12">
        <text>n isopentenyl diphosphate + (2E,6E)-farnesyl diphosphate = a di-trans,poly-cis-polyprenyl diphosphate + n diphosphate</text>
        <dbReference type="Rhea" id="RHEA:53008"/>
        <dbReference type="Rhea" id="RHEA-COMP:19494"/>
        <dbReference type="ChEBI" id="CHEBI:33019"/>
        <dbReference type="ChEBI" id="CHEBI:128769"/>
        <dbReference type="ChEBI" id="CHEBI:136960"/>
        <dbReference type="ChEBI" id="CHEBI:175763"/>
        <dbReference type="EC" id="2.5.1.87"/>
    </reaction>
</comment>
<evidence type="ECO:0000256" key="9">
    <source>
        <dbReference type="ARBA" id="ARBA00022842"/>
    </source>
</evidence>
<comment type="subcellular location">
    <subcellularLocation>
        <location evidence="2">Endoplasmic reticulum membrane</location>
    </subcellularLocation>
</comment>
<evidence type="ECO:0000256" key="1">
    <source>
        <dbReference type="ARBA" id="ARBA00001946"/>
    </source>
</evidence>
<dbReference type="SUPFAM" id="SSF64005">
    <property type="entry name" value="Undecaprenyl diphosphate synthase"/>
    <property type="match status" value="1"/>
</dbReference>
<organism evidence="13 14">
    <name type="scientific">Coregonus suidteri</name>
    <dbReference type="NCBI Taxonomy" id="861788"/>
    <lineage>
        <taxon>Eukaryota</taxon>
        <taxon>Metazoa</taxon>
        <taxon>Chordata</taxon>
        <taxon>Craniata</taxon>
        <taxon>Vertebrata</taxon>
        <taxon>Euteleostomi</taxon>
        <taxon>Actinopterygii</taxon>
        <taxon>Neopterygii</taxon>
        <taxon>Teleostei</taxon>
        <taxon>Protacanthopterygii</taxon>
        <taxon>Salmoniformes</taxon>
        <taxon>Salmonidae</taxon>
        <taxon>Coregoninae</taxon>
        <taxon>Coregonus</taxon>
    </lineage>
</organism>
<keyword evidence="10" id="KW-1133">Transmembrane helix</keyword>
<keyword evidence="11" id="KW-0472">Membrane</keyword>
<name>A0AAN8KTT6_9TELE</name>
<dbReference type="PANTHER" id="PTHR21528:SF0">
    <property type="entry name" value="DEHYDRODOLICHYL DIPHOSPHATE SYNTHASE COMPLEX SUBUNIT NUS1"/>
    <property type="match status" value="1"/>
</dbReference>
<comment type="cofactor">
    <cofactor evidence="1">
        <name>Mg(2+)</name>
        <dbReference type="ChEBI" id="CHEBI:18420"/>
    </cofactor>
</comment>
<evidence type="ECO:0000256" key="11">
    <source>
        <dbReference type="ARBA" id="ARBA00023136"/>
    </source>
</evidence>
<reference evidence="13 14" key="1">
    <citation type="submission" date="2021-04" db="EMBL/GenBank/DDBJ databases">
        <authorList>
            <person name="De Guttry C."/>
            <person name="Zahm M."/>
            <person name="Klopp C."/>
            <person name="Cabau C."/>
            <person name="Louis A."/>
            <person name="Berthelot C."/>
            <person name="Parey E."/>
            <person name="Roest Crollius H."/>
            <person name="Montfort J."/>
            <person name="Robinson-Rechavi M."/>
            <person name="Bucao C."/>
            <person name="Bouchez O."/>
            <person name="Gislard M."/>
            <person name="Lluch J."/>
            <person name="Milhes M."/>
            <person name="Lampietro C."/>
            <person name="Lopez Roques C."/>
            <person name="Donnadieu C."/>
            <person name="Braasch I."/>
            <person name="Desvignes T."/>
            <person name="Postlethwait J."/>
            <person name="Bobe J."/>
            <person name="Wedekind C."/>
            <person name="Guiguen Y."/>
        </authorList>
    </citation>
    <scope>NUCLEOTIDE SEQUENCE [LARGE SCALE GENOMIC DNA]</scope>
    <source>
        <strain evidence="13">Cs_M1</strain>
        <tissue evidence="13">Blood</tissue>
    </source>
</reference>
<dbReference type="GO" id="GO:0005789">
    <property type="term" value="C:endoplasmic reticulum membrane"/>
    <property type="evidence" value="ECO:0007669"/>
    <property type="project" value="UniProtKB-SubCell"/>
</dbReference>
<evidence type="ECO:0000256" key="2">
    <source>
        <dbReference type="ARBA" id="ARBA00004586"/>
    </source>
</evidence>
<proteinExistence type="inferred from homology"/>
<dbReference type="PANTHER" id="PTHR21528">
    <property type="entry name" value="DEHYDRODOLICHYL DIPHOSPHATE SYNTHASE COMPLEX SUBUNIT NUS1"/>
    <property type="match status" value="1"/>
</dbReference>
<dbReference type="InterPro" id="IPR036424">
    <property type="entry name" value="UPP_synth-like_sf"/>
</dbReference>
<comment type="similarity">
    <text evidence="4">Belongs to the UPP synthase family.</text>
</comment>
<evidence type="ECO:0000256" key="6">
    <source>
        <dbReference type="ARBA" id="ARBA00022679"/>
    </source>
</evidence>
<dbReference type="EMBL" id="JAGTTL010000034">
    <property type="protein sequence ID" value="KAK6295185.1"/>
    <property type="molecule type" value="Genomic_DNA"/>
</dbReference>
<keyword evidence="8" id="KW-0256">Endoplasmic reticulum</keyword>
<comment type="pathway">
    <text evidence="3">Protein modification; protein glycosylation.</text>
</comment>
<evidence type="ECO:0000256" key="7">
    <source>
        <dbReference type="ARBA" id="ARBA00022692"/>
    </source>
</evidence>
<dbReference type="Proteomes" id="UP001356427">
    <property type="component" value="Unassembled WGS sequence"/>
</dbReference>
<dbReference type="GO" id="GO:1904423">
    <property type="term" value="C:dehydrodolichyl diphosphate synthase complex"/>
    <property type="evidence" value="ECO:0007669"/>
    <property type="project" value="InterPro"/>
</dbReference>
<sequence length="344" mass="39200">MAIVYEFVWRVLHVLLHIHRTLITWFRIRLRNWNGQLWSRALTALLVPIALSFPNQKKLVLAPGKRVGRRYRWGADGKSLEKLPDHIGLLIAEEEPRYTDIANLVVWCMAVGISYVSVYDNYGVFRRNNSRLMDEILKQQQELLGLEGSKQLSVEFLNNGTDKQDHQVVLCQSLLKVLSPDDGKLRIVQAAQQLCRAVEQREKTSKDINVTVLDSLLRESKSTPDPDLVLKFGPVESTLGFLPWHIRLTEFISLPSHVDVSYEDLFSALQRYASLQALENKQTAYRHITSNLTSTPTHSDSLLLRNVKGSPGCLCEACWIVRALPRLGCIPAYEINNDNKNRSC</sequence>
<dbReference type="EC" id="2.5.1.87" evidence="5"/>
<evidence type="ECO:0000256" key="3">
    <source>
        <dbReference type="ARBA" id="ARBA00004922"/>
    </source>
</evidence>
<dbReference type="Gene3D" id="3.40.1180.10">
    <property type="entry name" value="Decaprenyl diphosphate synthase-like"/>
    <property type="match status" value="1"/>
</dbReference>
<evidence type="ECO:0000256" key="12">
    <source>
        <dbReference type="ARBA" id="ARBA00047353"/>
    </source>
</evidence>
<evidence type="ECO:0000313" key="13">
    <source>
        <dbReference type="EMBL" id="KAK6295185.1"/>
    </source>
</evidence>
<dbReference type="AlphaFoldDB" id="A0AAN8KTT6"/>
<dbReference type="GO" id="GO:0045547">
    <property type="term" value="F:ditrans,polycis-polyprenyl diphosphate synthase [(2E,6E)-farnesyl diphosphate specific] activity"/>
    <property type="evidence" value="ECO:0007669"/>
    <property type="project" value="UniProtKB-EC"/>
</dbReference>
<evidence type="ECO:0000256" key="10">
    <source>
        <dbReference type="ARBA" id="ARBA00022989"/>
    </source>
</evidence>
<dbReference type="InterPro" id="IPR038887">
    <property type="entry name" value="Nus1/NgBR"/>
</dbReference>
<evidence type="ECO:0000256" key="8">
    <source>
        <dbReference type="ARBA" id="ARBA00022824"/>
    </source>
</evidence>
<keyword evidence="9" id="KW-0460">Magnesium</keyword>
<evidence type="ECO:0000256" key="5">
    <source>
        <dbReference type="ARBA" id="ARBA00012596"/>
    </source>
</evidence>
<keyword evidence="14" id="KW-1185">Reference proteome</keyword>
<evidence type="ECO:0000256" key="4">
    <source>
        <dbReference type="ARBA" id="ARBA00005432"/>
    </source>
</evidence>
<evidence type="ECO:0000313" key="14">
    <source>
        <dbReference type="Proteomes" id="UP001356427"/>
    </source>
</evidence>
<keyword evidence="6" id="KW-0808">Transferase</keyword>
<comment type="caution">
    <text evidence="13">The sequence shown here is derived from an EMBL/GenBank/DDBJ whole genome shotgun (WGS) entry which is preliminary data.</text>
</comment>